<dbReference type="InterPro" id="IPR001584">
    <property type="entry name" value="Integrase_cat-core"/>
</dbReference>
<accession>A0A1W1I1E3</accession>
<feature type="domain" description="Integrase catalytic" evidence="1">
    <location>
        <begin position="1"/>
        <end position="91"/>
    </location>
</feature>
<dbReference type="Gene3D" id="3.30.420.10">
    <property type="entry name" value="Ribonuclease H-like superfamily/Ribonuclease H"/>
    <property type="match status" value="1"/>
</dbReference>
<proteinExistence type="predicted"/>
<evidence type="ECO:0000313" key="2">
    <source>
        <dbReference type="EMBL" id="SLM46804.1"/>
    </source>
</evidence>
<dbReference type="InterPro" id="IPR012337">
    <property type="entry name" value="RNaseH-like_sf"/>
</dbReference>
<gene>
    <name evidence="2" type="ORF">NSJP_0632</name>
</gene>
<dbReference type="SUPFAM" id="SSF53098">
    <property type="entry name" value="Ribonuclease H-like"/>
    <property type="match status" value="1"/>
</dbReference>
<protein>
    <recommendedName>
        <fullName evidence="1">Integrase catalytic domain-containing protein</fullName>
    </recommendedName>
</protein>
<dbReference type="KEGG" id="nja:NSJP_0632"/>
<dbReference type="PANTHER" id="PTHR47515">
    <property type="entry name" value="LOW CALCIUM RESPONSE LOCUS PROTEIN T"/>
    <property type="match status" value="1"/>
</dbReference>
<dbReference type="PROSITE" id="PS50994">
    <property type="entry name" value="INTEGRASE"/>
    <property type="match status" value="1"/>
</dbReference>
<dbReference type="GO" id="GO:0015074">
    <property type="term" value="P:DNA integration"/>
    <property type="evidence" value="ECO:0007669"/>
    <property type="project" value="InterPro"/>
</dbReference>
<name>A0A1W1I1E3_9BACT</name>
<dbReference type="EMBL" id="LT828648">
    <property type="protein sequence ID" value="SLM46804.1"/>
    <property type="molecule type" value="Genomic_DNA"/>
</dbReference>
<evidence type="ECO:0000313" key="3">
    <source>
        <dbReference type="Proteomes" id="UP000192042"/>
    </source>
</evidence>
<dbReference type="Proteomes" id="UP000192042">
    <property type="component" value="Chromosome I"/>
</dbReference>
<dbReference type="InterPro" id="IPR036397">
    <property type="entry name" value="RNaseH_sf"/>
</dbReference>
<dbReference type="Pfam" id="PF13683">
    <property type="entry name" value="rve_3"/>
    <property type="match status" value="1"/>
</dbReference>
<evidence type="ECO:0000259" key="1">
    <source>
        <dbReference type="PROSITE" id="PS50994"/>
    </source>
</evidence>
<keyword evidence="3" id="KW-1185">Reference proteome</keyword>
<dbReference type="GO" id="GO:0003676">
    <property type="term" value="F:nucleic acid binding"/>
    <property type="evidence" value="ECO:0007669"/>
    <property type="project" value="InterPro"/>
</dbReference>
<organism evidence="2 3">
    <name type="scientific">Nitrospira japonica</name>
    <dbReference type="NCBI Taxonomy" id="1325564"/>
    <lineage>
        <taxon>Bacteria</taxon>
        <taxon>Pseudomonadati</taxon>
        <taxon>Nitrospirota</taxon>
        <taxon>Nitrospiria</taxon>
        <taxon>Nitrospirales</taxon>
        <taxon>Nitrospiraceae</taxon>
        <taxon>Nitrospira</taxon>
    </lineage>
</organism>
<sequence>MSGERVGLALDRVWDGGAGPRSITVDHRTEFQSRALEDWAYRRGVQLHFIRPGKPVENAFIESFNGRLRDECLNVHQFASLAEAPGYVRPS</sequence>
<dbReference type="STRING" id="1325564.NSJP_0632"/>
<reference evidence="2 3" key="1">
    <citation type="submission" date="2017-03" db="EMBL/GenBank/DDBJ databases">
        <authorList>
            <person name="Afonso C.L."/>
            <person name="Miller P.J."/>
            <person name="Scott M.A."/>
            <person name="Spackman E."/>
            <person name="Goraichik I."/>
            <person name="Dimitrov K.M."/>
            <person name="Suarez D.L."/>
            <person name="Swayne D.E."/>
        </authorList>
    </citation>
    <scope>NUCLEOTIDE SEQUENCE [LARGE SCALE GENOMIC DNA]</scope>
    <source>
        <strain evidence="2">Genome sequencing of Nitrospira japonica strain NJ11</strain>
    </source>
</reference>
<dbReference type="PANTHER" id="PTHR47515:SF1">
    <property type="entry name" value="BLR2054 PROTEIN"/>
    <property type="match status" value="1"/>
</dbReference>
<dbReference type="AlphaFoldDB" id="A0A1W1I1E3"/>